<dbReference type="GO" id="GO:0005886">
    <property type="term" value="C:plasma membrane"/>
    <property type="evidence" value="ECO:0007669"/>
    <property type="project" value="UniProtKB-SubCell"/>
</dbReference>
<feature type="transmembrane region" description="Helical" evidence="8">
    <location>
        <begin position="108"/>
        <end position="124"/>
    </location>
</feature>
<comment type="similarity">
    <text evidence="2">Belongs to the binding-protein-dependent transport system permease family. FecCD subfamily.</text>
</comment>
<proteinExistence type="inferred from homology"/>
<feature type="transmembrane region" description="Helical" evidence="8">
    <location>
        <begin position="81"/>
        <end position="102"/>
    </location>
</feature>
<dbReference type="GO" id="GO:0033214">
    <property type="term" value="P:siderophore-iron import into cell"/>
    <property type="evidence" value="ECO:0007669"/>
    <property type="project" value="TreeGrafter"/>
</dbReference>
<evidence type="ECO:0000256" key="4">
    <source>
        <dbReference type="ARBA" id="ARBA00022475"/>
    </source>
</evidence>
<feature type="transmembrane region" description="Helical" evidence="8">
    <location>
        <begin position="178"/>
        <end position="199"/>
    </location>
</feature>
<dbReference type="InterPro" id="IPR037294">
    <property type="entry name" value="ABC_BtuC-like"/>
</dbReference>
<evidence type="ECO:0000313" key="9">
    <source>
        <dbReference type="EMBL" id="HFM97300.1"/>
    </source>
</evidence>
<organism evidence="9">
    <name type="scientific">Oscillatoriales cyanobacterium SpSt-418</name>
    <dbReference type="NCBI Taxonomy" id="2282169"/>
    <lineage>
        <taxon>Bacteria</taxon>
        <taxon>Bacillati</taxon>
        <taxon>Cyanobacteriota</taxon>
        <taxon>Cyanophyceae</taxon>
        <taxon>Oscillatoriophycideae</taxon>
        <taxon>Oscillatoriales</taxon>
    </lineage>
</organism>
<evidence type="ECO:0000256" key="5">
    <source>
        <dbReference type="ARBA" id="ARBA00022692"/>
    </source>
</evidence>
<protein>
    <submittedName>
        <fullName evidence="9">Iron ABC transporter permease</fullName>
    </submittedName>
</protein>
<feature type="transmembrane region" description="Helical" evidence="8">
    <location>
        <begin position="136"/>
        <end position="158"/>
    </location>
</feature>
<evidence type="ECO:0000256" key="3">
    <source>
        <dbReference type="ARBA" id="ARBA00022448"/>
    </source>
</evidence>
<dbReference type="Gene3D" id="1.10.3470.10">
    <property type="entry name" value="ABC transporter involved in vitamin B12 uptake, BtuC"/>
    <property type="match status" value="1"/>
</dbReference>
<dbReference type="SUPFAM" id="SSF81345">
    <property type="entry name" value="ABC transporter involved in vitamin B12 uptake, BtuC"/>
    <property type="match status" value="1"/>
</dbReference>
<dbReference type="InterPro" id="IPR000522">
    <property type="entry name" value="ABC_transptr_permease_BtuC"/>
</dbReference>
<feature type="transmembrane region" description="Helical" evidence="8">
    <location>
        <begin position="49"/>
        <end position="69"/>
    </location>
</feature>
<reference evidence="9" key="1">
    <citation type="journal article" date="2020" name="mSystems">
        <title>Genome- and Community-Level Interaction Insights into Carbon Utilization and Element Cycling Functions of Hydrothermarchaeota in Hydrothermal Sediment.</title>
        <authorList>
            <person name="Zhou Z."/>
            <person name="Liu Y."/>
            <person name="Xu W."/>
            <person name="Pan J."/>
            <person name="Luo Z.H."/>
            <person name="Li M."/>
        </authorList>
    </citation>
    <scope>NUCLEOTIDE SEQUENCE [LARGE SCALE GENOMIC DNA]</scope>
    <source>
        <strain evidence="9">SpSt-418</strain>
    </source>
</reference>
<dbReference type="AlphaFoldDB" id="A0A7C3PGF4"/>
<keyword evidence="4" id="KW-1003">Cell membrane</keyword>
<accession>A0A7C3PGF4</accession>
<evidence type="ECO:0000256" key="6">
    <source>
        <dbReference type="ARBA" id="ARBA00022989"/>
    </source>
</evidence>
<evidence type="ECO:0000256" key="8">
    <source>
        <dbReference type="SAM" id="Phobius"/>
    </source>
</evidence>
<name>A0A7C3PGF4_9CYAN</name>
<sequence>MLVLIVGLLLTVLIALMQGSVQLNANEVWQSLLHTGDPTHQIIIWELRLPRIIAALIVGAALGLSGALLQGMLRNGLAEPYLLGVSAGAGLVAIILITLGIWQTWVPLASWLGAVVAACVVYSLGHTPTGVSVERLILGGVAVSFLLFAIQTVFLLFAEDGQVQAALIWLTGSLNGRGWGEIIMVMPYLSVALFAGCLLGRSLNILTLGDEIAVSLGISLGRSRLYITIVATLLTAGAVSVAGLIGFVGLLIPNGVRLLVGSDYRWVLPLSALGGAWMLTFADLLARIGPVELPVGAVTAILGAPLFITLLHRQGKHSAHH</sequence>
<evidence type="ECO:0000256" key="7">
    <source>
        <dbReference type="ARBA" id="ARBA00023136"/>
    </source>
</evidence>
<feature type="transmembrane region" description="Helical" evidence="8">
    <location>
        <begin position="264"/>
        <end position="286"/>
    </location>
</feature>
<comment type="caution">
    <text evidence="9">The sequence shown here is derived from an EMBL/GenBank/DDBJ whole genome shotgun (WGS) entry which is preliminary data.</text>
</comment>
<dbReference type="FunFam" id="1.10.3470.10:FF:000001">
    <property type="entry name" value="Vitamin B12 ABC transporter permease BtuC"/>
    <property type="match status" value="1"/>
</dbReference>
<dbReference type="PANTHER" id="PTHR30472">
    <property type="entry name" value="FERRIC ENTEROBACTIN TRANSPORT SYSTEM PERMEASE PROTEIN"/>
    <property type="match status" value="1"/>
</dbReference>
<dbReference type="GO" id="GO:0022857">
    <property type="term" value="F:transmembrane transporter activity"/>
    <property type="evidence" value="ECO:0007669"/>
    <property type="project" value="InterPro"/>
</dbReference>
<feature type="transmembrane region" description="Helical" evidence="8">
    <location>
        <begin position="293"/>
        <end position="312"/>
    </location>
</feature>
<dbReference type="Pfam" id="PF01032">
    <property type="entry name" value="FecCD"/>
    <property type="match status" value="1"/>
</dbReference>
<keyword evidence="3" id="KW-0813">Transport</keyword>
<keyword evidence="5 8" id="KW-0812">Transmembrane</keyword>
<gene>
    <name evidence="9" type="ORF">ENR64_05940</name>
</gene>
<evidence type="ECO:0000256" key="1">
    <source>
        <dbReference type="ARBA" id="ARBA00004651"/>
    </source>
</evidence>
<comment type="subcellular location">
    <subcellularLocation>
        <location evidence="1">Cell membrane</location>
        <topology evidence="1">Multi-pass membrane protein</topology>
    </subcellularLocation>
</comment>
<dbReference type="EMBL" id="DSRU01000068">
    <property type="protein sequence ID" value="HFM97300.1"/>
    <property type="molecule type" value="Genomic_DNA"/>
</dbReference>
<keyword evidence="6 8" id="KW-1133">Transmembrane helix</keyword>
<evidence type="ECO:0000256" key="2">
    <source>
        <dbReference type="ARBA" id="ARBA00007935"/>
    </source>
</evidence>
<dbReference type="CDD" id="cd06550">
    <property type="entry name" value="TM_ABC_iron-siderophores_like"/>
    <property type="match status" value="1"/>
</dbReference>
<keyword evidence="7 8" id="KW-0472">Membrane</keyword>
<dbReference type="PANTHER" id="PTHR30472:SF25">
    <property type="entry name" value="ABC TRANSPORTER PERMEASE PROTEIN MJ0876-RELATED"/>
    <property type="match status" value="1"/>
</dbReference>
<feature type="transmembrane region" description="Helical" evidence="8">
    <location>
        <begin position="225"/>
        <end position="252"/>
    </location>
</feature>